<dbReference type="EMBL" id="BMYW01000005">
    <property type="protein sequence ID" value="GGX91453.1"/>
    <property type="molecule type" value="Genomic_DNA"/>
</dbReference>
<sequence length="69" mass="7393">MHAYPTPCASRAAANLEQTTSQVTSPMFTKILIANRGDQQPQGCAAAQQNRLAARMCRGGFATGDHHVH</sequence>
<dbReference type="Proteomes" id="UP000600877">
    <property type="component" value="Unassembled WGS sequence"/>
</dbReference>
<keyword evidence="2" id="KW-1185">Reference proteome</keyword>
<gene>
    <name evidence="1" type="ORF">GCM10011290_19060</name>
</gene>
<name>A0ABQ2YSZ1_9NEIS</name>
<evidence type="ECO:0000313" key="1">
    <source>
        <dbReference type="EMBL" id="GGX91453.1"/>
    </source>
</evidence>
<accession>A0ABQ2YSZ1</accession>
<organism evidence="1 2">
    <name type="scientific">Vogesella alkaliphila</name>
    <dbReference type="NCBI Taxonomy" id="1193621"/>
    <lineage>
        <taxon>Bacteria</taxon>
        <taxon>Pseudomonadati</taxon>
        <taxon>Pseudomonadota</taxon>
        <taxon>Betaproteobacteria</taxon>
        <taxon>Neisseriales</taxon>
        <taxon>Chromobacteriaceae</taxon>
        <taxon>Vogesella</taxon>
    </lineage>
</organism>
<reference evidence="2" key="1">
    <citation type="journal article" date="2019" name="Int. J. Syst. Evol. Microbiol.">
        <title>The Global Catalogue of Microorganisms (GCM) 10K type strain sequencing project: providing services to taxonomists for standard genome sequencing and annotation.</title>
        <authorList>
            <consortium name="The Broad Institute Genomics Platform"/>
            <consortium name="The Broad Institute Genome Sequencing Center for Infectious Disease"/>
            <person name="Wu L."/>
            <person name="Ma J."/>
        </authorList>
    </citation>
    <scope>NUCLEOTIDE SEQUENCE [LARGE SCALE GENOMIC DNA]</scope>
    <source>
        <strain evidence="2">KCTC 32041</strain>
    </source>
</reference>
<evidence type="ECO:0000313" key="2">
    <source>
        <dbReference type="Proteomes" id="UP000600877"/>
    </source>
</evidence>
<protein>
    <submittedName>
        <fullName evidence="1">Uncharacterized protein</fullName>
    </submittedName>
</protein>
<comment type="caution">
    <text evidence="1">The sequence shown here is derived from an EMBL/GenBank/DDBJ whole genome shotgun (WGS) entry which is preliminary data.</text>
</comment>
<proteinExistence type="predicted"/>